<dbReference type="Proteomes" id="UP000480943">
    <property type="component" value="Unassembled WGS sequence"/>
</dbReference>
<dbReference type="RefSeq" id="WP_151182881.1">
    <property type="nucleotide sequence ID" value="NZ_VZUQ01000068.1"/>
</dbReference>
<reference evidence="2 3" key="1">
    <citation type="submission" date="2019-09" db="EMBL/GenBank/DDBJ databases">
        <title>Photobacterium damselae subsp. damselae CDC-2227-81, a human clinical isolate.</title>
        <authorList>
            <person name="Osorio C.R."/>
        </authorList>
    </citation>
    <scope>NUCLEOTIDE SEQUENCE [LARGE SCALE GENOMIC DNA]</scope>
    <source>
        <strain evidence="2 3">CDC-2227-81</strain>
    </source>
</reference>
<proteinExistence type="predicted"/>
<dbReference type="AlphaFoldDB" id="A0AAD3WUV8"/>
<feature type="transmembrane region" description="Helical" evidence="1">
    <location>
        <begin position="232"/>
        <end position="254"/>
    </location>
</feature>
<feature type="transmembrane region" description="Helical" evidence="1">
    <location>
        <begin position="21"/>
        <end position="39"/>
    </location>
</feature>
<evidence type="ECO:0000313" key="2">
    <source>
        <dbReference type="EMBL" id="KAB1179963.1"/>
    </source>
</evidence>
<accession>A0AAD3WUV8</accession>
<organism evidence="2 3">
    <name type="scientific">Photobacterium damselae subsp. damselae</name>
    <name type="common">Listonella damsela</name>
    <dbReference type="NCBI Taxonomy" id="85581"/>
    <lineage>
        <taxon>Bacteria</taxon>
        <taxon>Pseudomonadati</taxon>
        <taxon>Pseudomonadota</taxon>
        <taxon>Gammaproteobacteria</taxon>
        <taxon>Vibrionales</taxon>
        <taxon>Vibrionaceae</taxon>
        <taxon>Photobacterium</taxon>
    </lineage>
</organism>
<evidence type="ECO:0000313" key="3">
    <source>
        <dbReference type="Proteomes" id="UP000480943"/>
    </source>
</evidence>
<comment type="caution">
    <text evidence="2">The sequence shown here is derived from an EMBL/GenBank/DDBJ whole genome shotgun (WGS) entry which is preliminary data.</text>
</comment>
<keyword evidence="1" id="KW-0812">Transmembrane</keyword>
<feature type="transmembrane region" description="Helical" evidence="1">
    <location>
        <begin position="68"/>
        <end position="84"/>
    </location>
</feature>
<keyword evidence="1" id="KW-1133">Transmembrane helix</keyword>
<dbReference type="EMBL" id="VZUQ01000068">
    <property type="protein sequence ID" value="KAB1179963.1"/>
    <property type="molecule type" value="Genomic_DNA"/>
</dbReference>
<keyword evidence="1" id="KW-0472">Membrane</keyword>
<evidence type="ECO:0000256" key="1">
    <source>
        <dbReference type="SAM" id="Phobius"/>
    </source>
</evidence>
<sequence>MLMFGLDLDDVKDWLLTRSDKLYWVFFFIGALFIMAGIFNVGCTKYIFAIPWFVVLGWITLKSKSRWCLFWAVLLCITFGYRLYSFEDNPYIFPVVGTVIDLPNNWYLIDYKDGGHFIRPTDQNEIATSIKSISKVRNERVEVYRVIIGYNMFQPNIGAVVRDINDRSRRFIINEDDALSLLNHSKMELESVGAADHNQIEKLLYANGLVINNADGTVQKEDNSFSSLQTDFGATISNLMYYPIVMVVFSIFGFL</sequence>
<protein>
    <submittedName>
        <fullName evidence="2">Uncharacterized protein</fullName>
    </submittedName>
</protein>
<gene>
    <name evidence="2" type="ORF">F6450_12320</name>
</gene>
<name>A0AAD3WUV8_PHODD</name>